<feature type="domain" description="Transcription factor IIIC 90kDa subunit N-terminal" evidence="1">
    <location>
        <begin position="10"/>
        <end position="174"/>
    </location>
</feature>
<keyword evidence="4" id="KW-1185">Reference proteome</keyword>
<proteinExistence type="predicted"/>
<gene>
    <name evidence="3" type="ORF">EYZ11_005965</name>
</gene>
<dbReference type="InterPro" id="IPR024764">
    <property type="entry name" value="TFIIIC_Znf"/>
</dbReference>
<dbReference type="VEuPathDB" id="FungiDB:EYZ11_005965"/>
<evidence type="ECO:0000259" key="2">
    <source>
        <dbReference type="Pfam" id="PF12660"/>
    </source>
</evidence>
<dbReference type="Proteomes" id="UP000308092">
    <property type="component" value="Unassembled WGS sequence"/>
</dbReference>
<feature type="domain" description="Transcription factor IIIC putative zinc-finger" evidence="2">
    <location>
        <begin position="284"/>
        <end position="380"/>
    </location>
</feature>
<organism evidence="3 4">
    <name type="scientific">Aspergillus tanneri</name>
    <dbReference type="NCBI Taxonomy" id="1220188"/>
    <lineage>
        <taxon>Eukaryota</taxon>
        <taxon>Fungi</taxon>
        <taxon>Dikarya</taxon>
        <taxon>Ascomycota</taxon>
        <taxon>Pezizomycotina</taxon>
        <taxon>Eurotiomycetes</taxon>
        <taxon>Eurotiomycetidae</taxon>
        <taxon>Eurotiales</taxon>
        <taxon>Aspergillaceae</taxon>
        <taxon>Aspergillus</taxon>
        <taxon>Aspergillus subgen. Circumdati</taxon>
    </lineage>
</organism>
<name>A0A4S3JGM5_9EURO</name>
<reference evidence="3 4" key="1">
    <citation type="submission" date="2019-03" db="EMBL/GenBank/DDBJ databases">
        <title>The genome sequence of a newly discovered highly antifungal drug resistant Aspergillus species, Aspergillus tanneri NIH 1004.</title>
        <authorList>
            <person name="Mounaud S."/>
            <person name="Singh I."/>
            <person name="Joardar V."/>
            <person name="Pakala S."/>
            <person name="Pakala S."/>
            <person name="Venepally P."/>
            <person name="Hoover J."/>
            <person name="Nierman W."/>
            <person name="Chung J."/>
            <person name="Losada L."/>
        </authorList>
    </citation>
    <scope>NUCLEOTIDE SEQUENCE [LARGE SCALE GENOMIC DNA]</scope>
    <source>
        <strain evidence="3 4">NIH1004</strain>
    </source>
</reference>
<evidence type="ECO:0000259" key="1">
    <source>
        <dbReference type="Pfam" id="PF12657"/>
    </source>
</evidence>
<protein>
    <submittedName>
        <fullName evidence="3">Uncharacterized protein</fullName>
    </submittedName>
</protein>
<sequence>MPLHASKEGSDETYLAAGTLAGIVVVTFTSEAYHGVETSSQAVVHERMLETTADGTQIDERRHWEPASAITTVLDAETKTNILHFGTVGGYTLAMVPTLLHNEDSFFQPPWKHSFDDIRERFDIDRDLGGLAVGRLWGLASYGEFVVAAVTIQPGDMIEYRTATEERTTLIFSRARSQITELDDTAMHPTIPDRSADYLGAKRETVLGYILFFKDGKFDKQPWSHKILYATACCAIVESHDTDLLSQARKALKWLANKIPANLTEEINKCSTPGSTIGAKSAKELSGPGQLVFEKCEICDTGIAWYSGREAQCVEGHVFVRCGLTSLSIQDPGISKFCSVCATEYLNEDLVEASYGTDIPEATRILFDAFDTCIYCNGKFCA</sequence>
<dbReference type="Pfam" id="PF12660">
    <property type="entry name" value="zf-TFIIIC"/>
    <property type="match status" value="1"/>
</dbReference>
<dbReference type="AlphaFoldDB" id="A0A4S3JGM5"/>
<dbReference type="Pfam" id="PF12657">
    <property type="entry name" value="TFIIIC_delta"/>
    <property type="match status" value="1"/>
</dbReference>
<dbReference type="STRING" id="1220188.A0A4S3JGM5"/>
<dbReference type="InterPro" id="IPR024761">
    <property type="entry name" value="TFIIIC_delta_N"/>
</dbReference>
<evidence type="ECO:0000313" key="4">
    <source>
        <dbReference type="Proteomes" id="UP000308092"/>
    </source>
</evidence>
<dbReference type="EMBL" id="SOSA01000201">
    <property type="protein sequence ID" value="THC94566.1"/>
    <property type="molecule type" value="Genomic_DNA"/>
</dbReference>
<comment type="caution">
    <text evidence="3">The sequence shown here is derived from an EMBL/GenBank/DDBJ whole genome shotgun (WGS) entry which is preliminary data.</text>
</comment>
<accession>A0A4S3JGM5</accession>
<evidence type="ECO:0000313" key="3">
    <source>
        <dbReference type="EMBL" id="THC94566.1"/>
    </source>
</evidence>